<protein>
    <submittedName>
        <fullName evidence="2">Uncharacterized protein</fullName>
    </submittedName>
</protein>
<dbReference type="OrthoDB" id="5870528at2759"/>
<proteinExistence type="predicted"/>
<evidence type="ECO:0000313" key="3">
    <source>
        <dbReference type="Proteomes" id="UP000277928"/>
    </source>
</evidence>
<reference evidence="2 3" key="1">
    <citation type="submission" date="2018-08" db="EMBL/GenBank/DDBJ databases">
        <authorList>
            <person name="Laetsch R D."/>
            <person name="Stevens L."/>
            <person name="Kumar S."/>
            <person name="Blaxter L. M."/>
        </authorList>
    </citation>
    <scope>NUCLEOTIDE SEQUENCE [LARGE SCALE GENOMIC DNA]</scope>
</reference>
<gene>
    <name evidence="2" type="ORF">NLS_LOCUS2877</name>
</gene>
<sequence length="193" mass="21659">MSDTFVNTLQYVGQHDSDNRKLKKRDKPPGRVQWNLQANIELDEPKHRLDSDETSQQLKVRDDEEDEVRNVIRGINESSSESNLYRGDNEPRTTAGPPLPPKERVNKQFPKVVPVQEVKPIITTVAATTKPTTAATITALTKKSESSDDILPTLFHPIERQQRNIAKKPSAGSVTSYRNSLRKISLSSTTFAP</sequence>
<organism evidence="2 3">
    <name type="scientific">Litomosoides sigmodontis</name>
    <name type="common">Filarial nematode worm</name>
    <dbReference type="NCBI Taxonomy" id="42156"/>
    <lineage>
        <taxon>Eukaryota</taxon>
        <taxon>Metazoa</taxon>
        <taxon>Ecdysozoa</taxon>
        <taxon>Nematoda</taxon>
        <taxon>Chromadorea</taxon>
        <taxon>Rhabditida</taxon>
        <taxon>Spirurina</taxon>
        <taxon>Spiruromorpha</taxon>
        <taxon>Filarioidea</taxon>
        <taxon>Onchocercidae</taxon>
        <taxon>Litomosoides</taxon>
    </lineage>
</organism>
<dbReference type="Proteomes" id="UP000277928">
    <property type="component" value="Unassembled WGS sequence"/>
</dbReference>
<feature type="region of interest" description="Disordered" evidence="1">
    <location>
        <begin position="15"/>
        <end position="105"/>
    </location>
</feature>
<keyword evidence="3" id="KW-1185">Reference proteome</keyword>
<evidence type="ECO:0000313" key="2">
    <source>
        <dbReference type="EMBL" id="VDK75364.1"/>
    </source>
</evidence>
<name>A0A3P6UAI2_LITSI</name>
<accession>A0A3P6UAI2</accession>
<evidence type="ECO:0000256" key="1">
    <source>
        <dbReference type="SAM" id="MobiDB-lite"/>
    </source>
</evidence>
<dbReference type="EMBL" id="UYRX01000142">
    <property type="protein sequence ID" value="VDK75364.1"/>
    <property type="molecule type" value="Genomic_DNA"/>
</dbReference>
<dbReference type="AlphaFoldDB" id="A0A3P6UAI2"/>